<dbReference type="RefSeq" id="WP_320183642.1">
    <property type="nucleotide sequence ID" value="NZ_CP138332.1"/>
</dbReference>
<dbReference type="Proteomes" id="UP001597525">
    <property type="component" value="Unassembled WGS sequence"/>
</dbReference>
<keyword evidence="4 7" id="KW-0238">DNA-binding</keyword>
<dbReference type="PROSITE" id="PS51755">
    <property type="entry name" value="OMPR_PHOB"/>
    <property type="match status" value="1"/>
</dbReference>
<dbReference type="PANTHER" id="PTHR48111">
    <property type="entry name" value="REGULATOR OF RPOS"/>
    <property type="match status" value="1"/>
</dbReference>
<proteinExistence type="predicted"/>
<evidence type="ECO:0000259" key="8">
    <source>
        <dbReference type="PROSITE" id="PS50110"/>
    </source>
</evidence>
<dbReference type="InterPro" id="IPR001789">
    <property type="entry name" value="Sig_transdc_resp-reg_receiver"/>
</dbReference>
<evidence type="ECO:0000256" key="3">
    <source>
        <dbReference type="ARBA" id="ARBA00023015"/>
    </source>
</evidence>
<feature type="DNA-binding region" description="OmpR/PhoB-type" evidence="7">
    <location>
        <begin position="165"/>
        <end position="263"/>
    </location>
</feature>
<keyword evidence="3" id="KW-0805">Transcription regulation</keyword>
<reference evidence="11" key="1">
    <citation type="journal article" date="2019" name="Int. J. Syst. Evol. Microbiol.">
        <title>The Global Catalogue of Microorganisms (GCM) 10K type strain sequencing project: providing services to taxonomists for standard genome sequencing and annotation.</title>
        <authorList>
            <consortium name="The Broad Institute Genomics Platform"/>
            <consortium name="The Broad Institute Genome Sequencing Center for Infectious Disease"/>
            <person name="Wu L."/>
            <person name="Ma J."/>
        </authorList>
    </citation>
    <scope>NUCLEOTIDE SEQUENCE [LARGE SCALE GENOMIC DNA]</scope>
    <source>
        <strain evidence="11">KCTC 22814</strain>
    </source>
</reference>
<dbReference type="Gene3D" id="3.40.50.2300">
    <property type="match status" value="1"/>
</dbReference>
<evidence type="ECO:0000259" key="9">
    <source>
        <dbReference type="PROSITE" id="PS51755"/>
    </source>
</evidence>
<dbReference type="Gene3D" id="1.10.10.10">
    <property type="entry name" value="Winged helix-like DNA-binding domain superfamily/Winged helix DNA-binding domain"/>
    <property type="match status" value="1"/>
</dbReference>
<dbReference type="Pfam" id="PF00072">
    <property type="entry name" value="Response_reg"/>
    <property type="match status" value="1"/>
</dbReference>
<feature type="modified residue" description="4-aspartylphosphate" evidence="6">
    <location>
        <position position="88"/>
    </location>
</feature>
<keyword evidence="1 6" id="KW-0597">Phosphoprotein</keyword>
<dbReference type="InterPro" id="IPR011006">
    <property type="entry name" value="CheY-like_superfamily"/>
</dbReference>
<keyword evidence="2" id="KW-0902">Two-component regulatory system</keyword>
<dbReference type="InterPro" id="IPR016032">
    <property type="entry name" value="Sig_transdc_resp-reg_C-effctor"/>
</dbReference>
<organism evidence="10 11">
    <name type="scientific">Sphingobacterium bambusae</name>
    <dbReference type="NCBI Taxonomy" id="662858"/>
    <lineage>
        <taxon>Bacteria</taxon>
        <taxon>Pseudomonadati</taxon>
        <taxon>Bacteroidota</taxon>
        <taxon>Sphingobacteriia</taxon>
        <taxon>Sphingobacteriales</taxon>
        <taxon>Sphingobacteriaceae</taxon>
        <taxon>Sphingobacterium</taxon>
    </lineage>
</organism>
<dbReference type="SMART" id="SM00862">
    <property type="entry name" value="Trans_reg_C"/>
    <property type="match status" value="1"/>
</dbReference>
<evidence type="ECO:0000256" key="2">
    <source>
        <dbReference type="ARBA" id="ARBA00023012"/>
    </source>
</evidence>
<sequence length="265" mass="30101">MQRGSMQAAEKGITFGRKINRPLSAAVEADAGDDWMNMRILVVEDNERVSTVLKKGLLSQGYQVNLAADAETALKMVTLLEYDLLIVDIMLPRMNGIALSKRLKTDFPKTPIIMLTALGQIDEKIAGFDAGADDYMVKPFDLRELYARVAAVLHRNREFNAGVQADHLEYEGLTIDLRSKAVLREGRSIKLTPKEFDLLAFFMRHPDTLLEREEIARNVWGKNFDTGTNYIDVYINYLRKKMDKDFISKLIHTRSGHGFMLSKMP</sequence>
<dbReference type="SMART" id="SM00448">
    <property type="entry name" value="REC"/>
    <property type="match status" value="1"/>
</dbReference>
<gene>
    <name evidence="10" type="ORF">ACFS7Y_22410</name>
</gene>
<name>A0ABW6BL20_9SPHI</name>
<protein>
    <submittedName>
        <fullName evidence="10">Response regulator transcription factor</fullName>
    </submittedName>
</protein>
<dbReference type="Gene3D" id="6.10.250.690">
    <property type="match status" value="1"/>
</dbReference>
<evidence type="ECO:0000256" key="1">
    <source>
        <dbReference type="ARBA" id="ARBA00022553"/>
    </source>
</evidence>
<dbReference type="InterPro" id="IPR039420">
    <property type="entry name" value="WalR-like"/>
</dbReference>
<dbReference type="SUPFAM" id="SSF46894">
    <property type="entry name" value="C-terminal effector domain of the bipartite response regulators"/>
    <property type="match status" value="1"/>
</dbReference>
<dbReference type="SUPFAM" id="SSF52172">
    <property type="entry name" value="CheY-like"/>
    <property type="match status" value="1"/>
</dbReference>
<evidence type="ECO:0000256" key="5">
    <source>
        <dbReference type="ARBA" id="ARBA00023163"/>
    </source>
</evidence>
<dbReference type="PROSITE" id="PS50110">
    <property type="entry name" value="RESPONSE_REGULATORY"/>
    <property type="match status" value="1"/>
</dbReference>
<dbReference type="InterPro" id="IPR001867">
    <property type="entry name" value="OmpR/PhoB-type_DNA-bd"/>
</dbReference>
<evidence type="ECO:0000256" key="4">
    <source>
        <dbReference type="ARBA" id="ARBA00023125"/>
    </source>
</evidence>
<keyword evidence="5" id="KW-0804">Transcription</keyword>
<dbReference type="CDD" id="cd00383">
    <property type="entry name" value="trans_reg_C"/>
    <property type="match status" value="1"/>
</dbReference>
<accession>A0ABW6BL20</accession>
<evidence type="ECO:0000313" key="10">
    <source>
        <dbReference type="EMBL" id="MFD2970161.1"/>
    </source>
</evidence>
<evidence type="ECO:0000256" key="6">
    <source>
        <dbReference type="PROSITE-ProRule" id="PRU00169"/>
    </source>
</evidence>
<feature type="domain" description="OmpR/PhoB-type" evidence="9">
    <location>
        <begin position="165"/>
        <end position="263"/>
    </location>
</feature>
<feature type="domain" description="Response regulatory" evidence="8">
    <location>
        <begin position="39"/>
        <end position="153"/>
    </location>
</feature>
<dbReference type="EMBL" id="JBHUPB010000015">
    <property type="protein sequence ID" value="MFD2970161.1"/>
    <property type="molecule type" value="Genomic_DNA"/>
</dbReference>
<comment type="caution">
    <text evidence="10">The sequence shown here is derived from an EMBL/GenBank/DDBJ whole genome shotgun (WGS) entry which is preliminary data.</text>
</comment>
<keyword evidence="11" id="KW-1185">Reference proteome</keyword>
<evidence type="ECO:0000256" key="7">
    <source>
        <dbReference type="PROSITE-ProRule" id="PRU01091"/>
    </source>
</evidence>
<dbReference type="Pfam" id="PF00486">
    <property type="entry name" value="Trans_reg_C"/>
    <property type="match status" value="1"/>
</dbReference>
<dbReference type="PANTHER" id="PTHR48111:SF22">
    <property type="entry name" value="REGULATOR OF RPOS"/>
    <property type="match status" value="1"/>
</dbReference>
<evidence type="ECO:0000313" key="11">
    <source>
        <dbReference type="Proteomes" id="UP001597525"/>
    </source>
</evidence>
<dbReference type="InterPro" id="IPR036388">
    <property type="entry name" value="WH-like_DNA-bd_sf"/>
</dbReference>